<evidence type="ECO:0000256" key="4">
    <source>
        <dbReference type="ARBA" id="ARBA00022825"/>
    </source>
</evidence>
<dbReference type="InterPro" id="IPR015500">
    <property type="entry name" value="Peptidase_S8_subtilisin-rel"/>
</dbReference>
<comment type="caution">
    <text evidence="7">The sequence shown here is derived from an EMBL/GenBank/DDBJ whole genome shotgun (WGS) entry which is preliminary data.</text>
</comment>
<gene>
    <name evidence="7" type="ORF">CJ231_08355</name>
</gene>
<dbReference type="EMBL" id="PNGJ01000006">
    <property type="protein sequence ID" value="PMC23898.1"/>
    <property type="molecule type" value="Genomic_DNA"/>
</dbReference>
<dbReference type="GO" id="GO:0006508">
    <property type="term" value="P:proteolysis"/>
    <property type="evidence" value="ECO:0007669"/>
    <property type="project" value="UniProtKB-KW"/>
</dbReference>
<evidence type="ECO:0000313" key="7">
    <source>
        <dbReference type="EMBL" id="PMC23898.1"/>
    </source>
</evidence>
<organism evidence="7 8">
    <name type="scientific">Hoylesella buccalis</name>
    <dbReference type="NCBI Taxonomy" id="28127"/>
    <lineage>
        <taxon>Bacteria</taxon>
        <taxon>Pseudomonadati</taxon>
        <taxon>Bacteroidota</taxon>
        <taxon>Bacteroidia</taxon>
        <taxon>Bacteroidales</taxon>
        <taxon>Prevotellaceae</taxon>
        <taxon>Hoylesella</taxon>
    </lineage>
</organism>
<evidence type="ECO:0000259" key="6">
    <source>
        <dbReference type="Pfam" id="PF00082"/>
    </source>
</evidence>
<keyword evidence="4" id="KW-0720">Serine protease</keyword>
<keyword evidence="3" id="KW-0378">Hydrolase</keyword>
<dbReference type="GO" id="GO:0004252">
    <property type="term" value="F:serine-type endopeptidase activity"/>
    <property type="evidence" value="ECO:0007669"/>
    <property type="project" value="InterPro"/>
</dbReference>
<dbReference type="SUPFAM" id="SSF52743">
    <property type="entry name" value="Subtilisin-like"/>
    <property type="match status" value="1"/>
</dbReference>
<evidence type="ECO:0000256" key="5">
    <source>
        <dbReference type="PROSITE-ProRule" id="PRU01240"/>
    </source>
</evidence>
<dbReference type="PROSITE" id="PS51892">
    <property type="entry name" value="SUBTILASE"/>
    <property type="match status" value="1"/>
</dbReference>
<keyword evidence="2" id="KW-0645">Protease</keyword>
<accession>A0A2N6QQ59</accession>
<dbReference type="RefSeq" id="WP_102697548.1">
    <property type="nucleotide sequence ID" value="NZ_PNGJ01000006.1"/>
</dbReference>
<evidence type="ECO:0000256" key="1">
    <source>
        <dbReference type="ARBA" id="ARBA00011073"/>
    </source>
</evidence>
<sequence length="574" mass="64128">MKNFKFYHIGLLALCLLFQPVSIVKIHSQELPQKELDWYNLSPTQDKVYGIGVNEAYRLLQGRKAKPITVALIGSGIDLMHEDYQTMLWQNKKEKLNGKDDDGNGLVDDVHGWNFLGGIDKDGTTIAMTSTMNQGDREYFRLRDKYADYISDGKRFFRFQGDEMVEVAPPANVQEYHYYRDTIVYESPLASRYAGILAAKMVKHYTKVFDKKLKERFPGQEITQKEFETLYDKNAPKDLLSDMAFMILGYSFPLAKTNSWKKIYDVEMAGTPIKQAQQEYEAYLQKHSTDNRQSIVGDDPYNLLDNHYGNADLLTEDANVGTMEASIIAAIRGNGKGADGICNAARIMPLRATTAGDPYLKDVALAIRYAVDHGAKVMLLPSQNTLFPPVERKWIADALYYAEQHDVLAIVPVTESAQDLQKTTYYPNRKMIAGHELTNLMIVAPSDKLGKPSLKANYGKTELDIHAPGKEIYSAGVGNTYGLSTGTGMAAATLAGAAALVRSYFPKLTAAEVRELLNNSVTPMQDMEIEKTIVVNDRKVNDLFTYSDISISGGIVNVANAVKKVLQEKNSIRK</sequence>
<dbReference type="Pfam" id="PF00082">
    <property type="entry name" value="Peptidase_S8"/>
    <property type="match status" value="1"/>
</dbReference>
<evidence type="ECO:0000256" key="3">
    <source>
        <dbReference type="ARBA" id="ARBA00022801"/>
    </source>
</evidence>
<comment type="similarity">
    <text evidence="1 5">Belongs to the peptidase S8 family.</text>
</comment>
<evidence type="ECO:0000313" key="8">
    <source>
        <dbReference type="Proteomes" id="UP000235564"/>
    </source>
</evidence>
<dbReference type="Proteomes" id="UP000235564">
    <property type="component" value="Unassembled WGS sequence"/>
</dbReference>
<proteinExistence type="inferred from homology"/>
<reference evidence="7 8" key="1">
    <citation type="submission" date="2017-09" db="EMBL/GenBank/DDBJ databases">
        <title>Bacterial strain isolated from the female urinary microbiota.</title>
        <authorList>
            <person name="Thomas-White K."/>
            <person name="Kumar N."/>
            <person name="Forster S."/>
            <person name="Putonti C."/>
            <person name="Lawley T."/>
            <person name="Wolfe A.J."/>
        </authorList>
    </citation>
    <scope>NUCLEOTIDE SEQUENCE [LARGE SCALE GENOMIC DNA]</scope>
    <source>
        <strain evidence="7 8">UMB0536</strain>
    </source>
</reference>
<dbReference type="PANTHER" id="PTHR43399:SF4">
    <property type="entry name" value="CELL WALL-ASSOCIATED PROTEASE"/>
    <property type="match status" value="1"/>
</dbReference>
<dbReference type="InterPro" id="IPR000209">
    <property type="entry name" value="Peptidase_S8/S53_dom"/>
</dbReference>
<dbReference type="AlphaFoldDB" id="A0A2N6QQ59"/>
<dbReference type="InterPro" id="IPR051048">
    <property type="entry name" value="Peptidase_S8/S53_subtilisin"/>
</dbReference>
<dbReference type="OrthoDB" id="9798386at2"/>
<dbReference type="PRINTS" id="PR00723">
    <property type="entry name" value="SUBTILISIN"/>
</dbReference>
<feature type="domain" description="Peptidase S8/S53" evidence="6">
    <location>
        <begin position="68"/>
        <end position="525"/>
    </location>
</feature>
<evidence type="ECO:0000256" key="2">
    <source>
        <dbReference type="ARBA" id="ARBA00022670"/>
    </source>
</evidence>
<comment type="caution">
    <text evidence="5">Lacks conserved residue(s) required for the propagation of feature annotation.</text>
</comment>
<protein>
    <submittedName>
        <fullName evidence="7">Peptidase S8</fullName>
    </submittedName>
</protein>
<dbReference type="Gene3D" id="3.40.50.200">
    <property type="entry name" value="Peptidase S8/S53 domain"/>
    <property type="match status" value="2"/>
</dbReference>
<dbReference type="PANTHER" id="PTHR43399">
    <property type="entry name" value="SUBTILISIN-RELATED"/>
    <property type="match status" value="1"/>
</dbReference>
<name>A0A2N6QQ59_9BACT</name>
<dbReference type="InterPro" id="IPR036852">
    <property type="entry name" value="Peptidase_S8/S53_dom_sf"/>
</dbReference>